<comment type="caution">
    <text evidence="5">The sequence shown here is derived from an EMBL/GenBank/DDBJ whole genome shotgun (WGS) entry which is preliminary data.</text>
</comment>
<dbReference type="Proteomes" id="UP000245207">
    <property type="component" value="Unassembled WGS sequence"/>
</dbReference>
<keyword evidence="2 3" id="KW-0732">Signal</keyword>
<keyword evidence="6" id="KW-1185">Reference proteome</keyword>
<feature type="chain" id="PRO_5015638188" description="Wall-associated receptor kinase galacturonan-binding domain-containing protein" evidence="3">
    <location>
        <begin position="28"/>
        <end position="128"/>
    </location>
</feature>
<name>A0A2U1MIH1_ARTAN</name>
<dbReference type="GO" id="GO:0016020">
    <property type="term" value="C:membrane"/>
    <property type="evidence" value="ECO:0007669"/>
    <property type="project" value="UniProtKB-SubCell"/>
</dbReference>
<comment type="subcellular location">
    <subcellularLocation>
        <location evidence="1">Membrane</location>
        <topology evidence="1">Single-pass membrane protein</topology>
    </subcellularLocation>
</comment>
<evidence type="ECO:0000256" key="2">
    <source>
        <dbReference type="ARBA" id="ARBA00022729"/>
    </source>
</evidence>
<dbReference type="GO" id="GO:0030247">
    <property type="term" value="F:polysaccharide binding"/>
    <property type="evidence" value="ECO:0007669"/>
    <property type="project" value="InterPro"/>
</dbReference>
<evidence type="ECO:0000256" key="1">
    <source>
        <dbReference type="ARBA" id="ARBA00004167"/>
    </source>
</evidence>
<evidence type="ECO:0000313" key="6">
    <source>
        <dbReference type="Proteomes" id="UP000245207"/>
    </source>
</evidence>
<sequence length="128" mass="14168">MPPPLFSAATAFLLVLVLLHSVDLMGALTEPNFTTFPGCDATFSCGNIHNLTYPFTILLVATDRPDYCSPPQFHLTCVKDEYATSNIDSITYRVLELNLTNKSLVLARPGGLMGQSLSHNVCKHDYWF</sequence>
<dbReference type="AlphaFoldDB" id="A0A2U1MIH1"/>
<evidence type="ECO:0000256" key="3">
    <source>
        <dbReference type="SAM" id="SignalP"/>
    </source>
</evidence>
<dbReference type="Pfam" id="PF13947">
    <property type="entry name" value="GUB_WAK_bind"/>
    <property type="match status" value="1"/>
</dbReference>
<dbReference type="PANTHER" id="PTHR33138">
    <property type="entry name" value="OS01G0690200 PROTEIN"/>
    <property type="match status" value="1"/>
</dbReference>
<evidence type="ECO:0000313" key="5">
    <source>
        <dbReference type="EMBL" id="PWA61008.1"/>
    </source>
</evidence>
<evidence type="ECO:0000259" key="4">
    <source>
        <dbReference type="Pfam" id="PF13947"/>
    </source>
</evidence>
<dbReference type="OrthoDB" id="1631388at2759"/>
<proteinExistence type="predicted"/>
<reference evidence="5 6" key="1">
    <citation type="journal article" date="2018" name="Mol. Plant">
        <title>The genome of Artemisia annua provides insight into the evolution of Asteraceae family and artemisinin biosynthesis.</title>
        <authorList>
            <person name="Shen Q."/>
            <person name="Zhang L."/>
            <person name="Liao Z."/>
            <person name="Wang S."/>
            <person name="Yan T."/>
            <person name="Shi P."/>
            <person name="Liu M."/>
            <person name="Fu X."/>
            <person name="Pan Q."/>
            <person name="Wang Y."/>
            <person name="Lv Z."/>
            <person name="Lu X."/>
            <person name="Zhang F."/>
            <person name="Jiang W."/>
            <person name="Ma Y."/>
            <person name="Chen M."/>
            <person name="Hao X."/>
            <person name="Li L."/>
            <person name="Tang Y."/>
            <person name="Lv G."/>
            <person name="Zhou Y."/>
            <person name="Sun X."/>
            <person name="Brodelius P.E."/>
            <person name="Rose J.K.C."/>
            <person name="Tang K."/>
        </authorList>
    </citation>
    <scope>NUCLEOTIDE SEQUENCE [LARGE SCALE GENOMIC DNA]</scope>
    <source>
        <strain evidence="6">cv. Huhao1</strain>
        <tissue evidence="5">Leaf</tissue>
    </source>
</reference>
<protein>
    <recommendedName>
        <fullName evidence="4">Wall-associated receptor kinase galacturonan-binding domain-containing protein</fullName>
    </recommendedName>
</protein>
<dbReference type="STRING" id="35608.A0A2U1MIH1"/>
<gene>
    <name evidence="5" type="ORF">CTI12_AA377310</name>
</gene>
<feature type="signal peptide" evidence="3">
    <location>
        <begin position="1"/>
        <end position="27"/>
    </location>
</feature>
<accession>A0A2U1MIH1</accession>
<dbReference type="PANTHER" id="PTHR33138:SF1">
    <property type="entry name" value="OS01G0113900 PROTEIN"/>
    <property type="match status" value="1"/>
</dbReference>
<dbReference type="EMBL" id="PKPP01005208">
    <property type="protein sequence ID" value="PWA61008.1"/>
    <property type="molecule type" value="Genomic_DNA"/>
</dbReference>
<dbReference type="InterPro" id="IPR025287">
    <property type="entry name" value="WAK_GUB"/>
</dbReference>
<feature type="domain" description="Wall-associated receptor kinase galacturonan-binding" evidence="4">
    <location>
        <begin position="39"/>
        <end position="107"/>
    </location>
</feature>
<organism evidence="5 6">
    <name type="scientific">Artemisia annua</name>
    <name type="common">Sweet wormwood</name>
    <dbReference type="NCBI Taxonomy" id="35608"/>
    <lineage>
        <taxon>Eukaryota</taxon>
        <taxon>Viridiplantae</taxon>
        <taxon>Streptophyta</taxon>
        <taxon>Embryophyta</taxon>
        <taxon>Tracheophyta</taxon>
        <taxon>Spermatophyta</taxon>
        <taxon>Magnoliopsida</taxon>
        <taxon>eudicotyledons</taxon>
        <taxon>Gunneridae</taxon>
        <taxon>Pentapetalae</taxon>
        <taxon>asterids</taxon>
        <taxon>campanulids</taxon>
        <taxon>Asterales</taxon>
        <taxon>Asteraceae</taxon>
        <taxon>Asteroideae</taxon>
        <taxon>Anthemideae</taxon>
        <taxon>Artemisiinae</taxon>
        <taxon>Artemisia</taxon>
    </lineage>
</organism>